<dbReference type="Gene3D" id="3.90.70.10">
    <property type="entry name" value="Cysteine proteinases"/>
    <property type="match status" value="1"/>
</dbReference>
<dbReference type="InterPro" id="IPR001394">
    <property type="entry name" value="Peptidase_C19_UCH"/>
</dbReference>
<comment type="caution">
    <text evidence="4">The sequence shown here is derived from an EMBL/GenBank/DDBJ whole genome shotgun (WGS) entry which is preliminary data.</text>
</comment>
<evidence type="ECO:0000259" key="3">
    <source>
        <dbReference type="Pfam" id="PF13966"/>
    </source>
</evidence>
<dbReference type="GO" id="GO:0016579">
    <property type="term" value="P:protein deubiquitination"/>
    <property type="evidence" value="ECO:0007669"/>
    <property type="project" value="InterPro"/>
</dbReference>
<evidence type="ECO:0000259" key="2">
    <source>
        <dbReference type="Pfam" id="PF00443"/>
    </source>
</evidence>
<organism evidence="4 5">
    <name type="scientific">Ambrosia artemisiifolia</name>
    <name type="common">Common ragweed</name>
    <dbReference type="NCBI Taxonomy" id="4212"/>
    <lineage>
        <taxon>Eukaryota</taxon>
        <taxon>Viridiplantae</taxon>
        <taxon>Streptophyta</taxon>
        <taxon>Embryophyta</taxon>
        <taxon>Tracheophyta</taxon>
        <taxon>Spermatophyta</taxon>
        <taxon>Magnoliopsida</taxon>
        <taxon>eudicotyledons</taxon>
        <taxon>Gunneridae</taxon>
        <taxon>Pentapetalae</taxon>
        <taxon>asterids</taxon>
        <taxon>campanulids</taxon>
        <taxon>Asterales</taxon>
        <taxon>Asteraceae</taxon>
        <taxon>Asteroideae</taxon>
        <taxon>Heliantheae alliance</taxon>
        <taxon>Heliantheae</taxon>
        <taxon>Ambrosia</taxon>
    </lineage>
</organism>
<feature type="region of interest" description="Disordered" evidence="1">
    <location>
        <begin position="31"/>
        <end position="56"/>
    </location>
</feature>
<dbReference type="PANTHER" id="PTHR33116:SF78">
    <property type="entry name" value="OS12G0587133 PROTEIN"/>
    <property type="match status" value="1"/>
</dbReference>
<dbReference type="InterPro" id="IPR026960">
    <property type="entry name" value="RVT-Znf"/>
</dbReference>
<feature type="domain" description="Reverse transcriptase zinc-binding" evidence="3">
    <location>
        <begin position="276"/>
        <end position="361"/>
    </location>
</feature>
<dbReference type="EMBL" id="JAMZMK010006093">
    <property type="protein sequence ID" value="KAI7750712.1"/>
    <property type="molecule type" value="Genomic_DNA"/>
</dbReference>
<sequence length="442" mass="51499">VGARRFQRPFHPASISGSGGVYTAACGCSEERERERGSPVEGFSLEEDGGGRRKRRQKYRILRRQLGGGNYAAVTCWCFGGDGKRRETHNHSHSNAAPHITAPSGRILQPTNNHNHSNAGRGVTETLEVNGLPATVEQDAKKGVLFIDFPPVPQLQLKRFEYDFTRDMMVKINDRAEFPLELDRDRENDKYLSPDADKSVRNLYTLHRTELFENATVSERVVVSNEVWTLHFLWLRTPSTEAETQELRVIYAALQGFNFGLEDDGWRWEVDGSGIFSVRSVREMAERSPFGNKVQESVWNNWAPTKFNFLLWRLIQDRFPTAIALAHRNVHVPDPTCRLCNEELESAMHLFFSCRFVSWVWEFVSDWCRLRPLYVFELKDFAVLHKRFRGSKKWKKAVFMIIQASLWLIWKWRNEIIFNGKRVNIWRLKEEIKRPYLFMGQK</sequence>
<dbReference type="Pfam" id="PF00443">
    <property type="entry name" value="UCH"/>
    <property type="match status" value="1"/>
</dbReference>
<keyword evidence="5" id="KW-1185">Reference proteome</keyword>
<dbReference type="Pfam" id="PF13966">
    <property type="entry name" value="zf-RVT"/>
    <property type="match status" value="1"/>
</dbReference>
<proteinExistence type="predicted"/>
<evidence type="ECO:0000313" key="4">
    <source>
        <dbReference type="EMBL" id="KAI7750712.1"/>
    </source>
</evidence>
<feature type="non-terminal residue" evidence="4">
    <location>
        <position position="1"/>
    </location>
</feature>
<dbReference type="AlphaFoldDB" id="A0AAD5D0A6"/>
<dbReference type="PANTHER" id="PTHR33116">
    <property type="entry name" value="REVERSE TRANSCRIPTASE ZINC-BINDING DOMAIN-CONTAINING PROTEIN-RELATED-RELATED"/>
    <property type="match status" value="1"/>
</dbReference>
<protein>
    <recommendedName>
        <fullName evidence="6">Reverse transcriptase zinc-binding domain-containing protein</fullName>
    </recommendedName>
</protein>
<feature type="domain" description="Peptidase C19 ubiquitin carboxyl-terminal hydrolase" evidence="2">
    <location>
        <begin position="124"/>
        <end position="201"/>
    </location>
</feature>
<evidence type="ECO:0008006" key="6">
    <source>
        <dbReference type="Google" id="ProtNLM"/>
    </source>
</evidence>
<accession>A0AAD5D0A6</accession>
<dbReference type="GO" id="GO:0004843">
    <property type="term" value="F:cysteine-type deubiquitinase activity"/>
    <property type="evidence" value="ECO:0007669"/>
    <property type="project" value="InterPro"/>
</dbReference>
<name>A0AAD5D0A6_AMBAR</name>
<dbReference type="SUPFAM" id="SSF54001">
    <property type="entry name" value="Cysteine proteinases"/>
    <property type="match status" value="1"/>
</dbReference>
<reference evidence="4" key="1">
    <citation type="submission" date="2022-06" db="EMBL/GenBank/DDBJ databases">
        <title>Uncovering the hologenomic basis of an extraordinary plant invasion.</title>
        <authorList>
            <person name="Bieker V.C."/>
            <person name="Martin M.D."/>
            <person name="Gilbert T."/>
            <person name="Hodgins K."/>
            <person name="Battlay P."/>
            <person name="Petersen B."/>
            <person name="Wilson J."/>
        </authorList>
    </citation>
    <scope>NUCLEOTIDE SEQUENCE</scope>
    <source>
        <strain evidence="4">AA19_3_7</strain>
        <tissue evidence="4">Leaf</tissue>
    </source>
</reference>
<dbReference type="Proteomes" id="UP001206925">
    <property type="component" value="Unassembled WGS sequence"/>
</dbReference>
<dbReference type="InterPro" id="IPR038765">
    <property type="entry name" value="Papain-like_cys_pep_sf"/>
</dbReference>
<gene>
    <name evidence="4" type="ORF">M8C21_013014</name>
</gene>
<evidence type="ECO:0000256" key="1">
    <source>
        <dbReference type="SAM" id="MobiDB-lite"/>
    </source>
</evidence>
<evidence type="ECO:0000313" key="5">
    <source>
        <dbReference type="Proteomes" id="UP001206925"/>
    </source>
</evidence>